<dbReference type="RefSeq" id="WP_012506056.1">
    <property type="nucleotide sequence ID" value="NC_011059.1"/>
</dbReference>
<evidence type="ECO:0000313" key="3">
    <source>
        <dbReference type="Proteomes" id="UP000002725"/>
    </source>
</evidence>
<proteinExistence type="predicted"/>
<name>B4S8Y6_PROA2</name>
<dbReference type="InterPro" id="IPR007403">
    <property type="entry name" value="DUF456"/>
</dbReference>
<dbReference type="EMBL" id="CP001108">
    <property type="protein sequence ID" value="ACF46523.1"/>
    <property type="molecule type" value="Genomic_DNA"/>
</dbReference>
<feature type="transmembrane region" description="Helical" evidence="1">
    <location>
        <begin position="86"/>
        <end position="111"/>
    </location>
</feature>
<feature type="transmembrane region" description="Helical" evidence="1">
    <location>
        <begin position="54"/>
        <end position="74"/>
    </location>
</feature>
<feature type="transmembrane region" description="Helical" evidence="1">
    <location>
        <begin position="131"/>
        <end position="158"/>
    </location>
</feature>
<dbReference type="Proteomes" id="UP000002725">
    <property type="component" value="Chromosome"/>
</dbReference>
<dbReference type="HOGENOM" id="CLU_109297_0_0_10"/>
<evidence type="ECO:0000256" key="1">
    <source>
        <dbReference type="SAM" id="Phobius"/>
    </source>
</evidence>
<dbReference type="AlphaFoldDB" id="B4S8Y6"/>
<evidence type="ECO:0008006" key="4">
    <source>
        <dbReference type="Google" id="ProtNLM"/>
    </source>
</evidence>
<keyword evidence="1" id="KW-0812">Transmembrane</keyword>
<dbReference type="Pfam" id="PF04306">
    <property type="entry name" value="DUF456"/>
    <property type="match status" value="1"/>
</dbReference>
<keyword evidence="1" id="KW-1133">Transmembrane helix</keyword>
<gene>
    <name evidence="2" type="ordered locus">Paes_1503</name>
</gene>
<accession>B4S8Y6</accession>
<dbReference type="KEGG" id="paa:Paes_1503"/>
<feature type="transmembrane region" description="Helical" evidence="1">
    <location>
        <begin position="6"/>
        <end position="24"/>
    </location>
</feature>
<protein>
    <recommendedName>
        <fullName evidence="4">DUF456 domain-containing protein</fullName>
    </recommendedName>
</protein>
<sequence>MTVSFFFWFVAAVLFSAGVAGLFLPALPGIVLVYAGLVAAAWAEGFSYVGSGSIIAMGMLAVFGYGIDLLAGVLGARRFGAGRYAVIGAGAGGVVGMFFGLPGLVLGPFIGAVCGELLARKGPVSAGRAGFGAWIGIIVGTAAKIAVVFAMIGVFIAARFF</sequence>
<evidence type="ECO:0000313" key="2">
    <source>
        <dbReference type="EMBL" id="ACF46523.1"/>
    </source>
</evidence>
<keyword evidence="3" id="KW-1185">Reference proteome</keyword>
<organism evidence="2 3">
    <name type="scientific">Prosthecochloris aestuarii (strain DSM 271 / SK 413)</name>
    <dbReference type="NCBI Taxonomy" id="290512"/>
    <lineage>
        <taxon>Bacteria</taxon>
        <taxon>Pseudomonadati</taxon>
        <taxon>Chlorobiota</taxon>
        <taxon>Chlorobiia</taxon>
        <taxon>Chlorobiales</taxon>
        <taxon>Chlorobiaceae</taxon>
        <taxon>Prosthecochloris</taxon>
    </lineage>
</organism>
<dbReference type="STRING" id="290512.Paes_1503"/>
<dbReference type="PANTHER" id="PTHR39165">
    <property type="entry name" value="IG HYPOTHETICAL 17883"/>
    <property type="match status" value="1"/>
</dbReference>
<dbReference type="eggNOG" id="COG2839">
    <property type="taxonomic scope" value="Bacteria"/>
</dbReference>
<keyword evidence="1" id="KW-0472">Membrane</keyword>
<reference evidence="2" key="1">
    <citation type="submission" date="2008-06" db="EMBL/GenBank/DDBJ databases">
        <title>Complete sequence of chromosome of Prosthecochloris aestuarii DSM 271.</title>
        <authorList>
            <consortium name="US DOE Joint Genome Institute"/>
            <person name="Lucas S."/>
            <person name="Copeland A."/>
            <person name="Lapidus A."/>
            <person name="Glavina del Rio T."/>
            <person name="Dalin E."/>
            <person name="Tice H."/>
            <person name="Bruce D."/>
            <person name="Goodwin L."/>
            <person name="Pitluck S."/>
            <person name="Schmutz J."/>
            <person name="Larimer F."/>
            <person name="Land M."/>
            <person name="Hauser L."/>
            <person name="Kyrpides N."/>
            <person name="Anderson I."/>
            <person name="Liu Z."/>
            <person name="Li T."/>
            <person name="Zhao F."/>
            <person name="Overmann J."/>
            <person name="Bryant D.A."/>
            <person name="Richardson P."/>
        </authorList>
    </citation>
    <scope>NUCLEOTIDE SEQUENCE [LARGE SCALE GENOMIC DNA]</scope>
    <source>
        <strain evidence="2">DSM 271</strain>
    </source>
</reference>
<dbReference type="PANTHER" id="PTHR39165:SF1">
    <property type="entry name" value="DUF456 DOMAIN-CONTAINING PROTEIN"/>
    <property type="match status" value="1"/>
</dbReference>